<evidence type="ECO:0000256" key="3">
    <source>
        <dbReference type="RuleBase" id="RU003476"/>
    </source>
</evidence>
<evidence type="ECO:0000313" key="6">
    <source>
        <dbReference type="Proteomes" id="UP000034753"/>
    </source>
</evidence>
<sequence>MLENNNIPDHFYRISIKALILDEQKRFLLALEDKGLWELPGGGLDYDEEPSDCVRREIAEEMGIEVTFVSDRPSYFVKSLSHNGRWNISNVIYETKLKDLNFKPSNECVELRYFTKEEALKEKLFPNVLEFIKVYNPDNH</sequence>
<keyword evidence="2 3" id="KW-0378">Hydrolase</keyword>
<proteinExistence type="inferred from homology"/>
<comment type="caution">
    <text evidence="5">The sequence shown here is derived from an EMBL/GenBank/DDBJ whole genome shotgun (WGS) entry which is preliminary data.</text>
</comment>
<dbReference type="CDD" id="cd02883">
    <property type="entry name" value="NUDIX_Hydrolase"/>
    <property type="match status" value="1"/>
</dbReference>
<dbReference type="Pfam" id="PF00293">
    <property type="entry name" value="NUDIX"/>
    <property type="match status" value="1"/>
</dbReference>
<dbReference type="Gene3D" id="3.90.79.10">
    <property type="entry name" value="Nucleoside Triphosphate Pyrophosphohydrolase"/>
    <property type="match status" value="1"/>
</dbReference>
<protein>
    <submittedName>
        <fullName evidence="5">NUDIX hydrolase</fullName>
    </submittedName>
</protein>
<dbReference type="PROSITE" id="PS00893">
    <property type="entry name" value="NUDIX_BOX"/>
    <property type="match status" value="1"/>
</dbReference>
<accession>A0A0G0WDL5</accession>
<evidence type="ECO:0000313" key="5">
    <source>
        <dbReference type="EMBL" id="KKS11069.1"/>
    </source>
</evidence>
<dbReference type="PROSITE" id="PS51462">
    <property type="entry name" value="NUDIX"/>
    <property type="match status" value="1"/>
</dbReference>
<dbReference type="PANTHER" id="PTHR43046:SF14">
    <property type="entry name" value="MUTT_NUDIX FAMILY PROTEIN"/>
    <property type="match status" value="1"/>
</dbReference>
<comment type="similarity">
    <text evidence="3">Belongs to the Nudix hydrolase family.</text>
</comment>
<evidence type="ECO:0000256" key="1">
    <source>
        <dbReference type="ARBA" id="ARBA00001946"/>
    </source>
</evidence>
<dbReference type="EMBL" id="LCBN01000085">
    <property type="protein sequence ID" value="KKS11069.1"/>
    <property type="molecule type" value="Genomic_DNA"/>
</dbReference>
<dbReference type="GO" id="GO:0016787">
    <property type="term" value="F:hydrolase activity"/>
    <property type="evidence" value="ECO:0007669"/>
    <property type="project" value="UniProtKB-KW"/>
</dbReference>
<organism evidence="5 6">
    <name type="scientific">Candidatus Daviesbacteria bacterium GW2011_GWB1_41_5</name>
    <dbReference type="NCBI Taxonomy" id="1618429"/>
    <lineage>
        <taxon>Bacteria</taxon>
        <taxon>Candidatus Daviesiibacteriota</taxon>
    </lineage>
</organism>
<comment type="cofactor">
    <cofactor evidence="1">
        <name>Mg(2+)</name>
        <dbReference type="ChEBI" id="CHEBI:18420"/>
    </cofactor>
</comment>
<dbReference type="SUPFAM" id="SSF55811">
    <property type="entry name" value="Nudix"/>
    <property type="match status" value="1"/>
</dbReference>
<feature type="domain" description="Nudix hydrolase" evidence="4">
    <location>
        <begin position="11"/>
        <end position="140"/>
    </location>
</feature>
<name>A0A0G0WDL5_9BACT</name>
<evidence type="ECO:0000259" key="4">
    <source>
        <dbReference type="PROSITE" id="PS51462"/>
    </source>
</evidence>
<gene>
    <name evidence="5" type="ORF">UU67_C0085G0004</name>
</gene>
<dbReference type="InterPro" id="IPR020084">
    <property type="entry name" value="NUDIX_hydrolase_CS"/>
</dbReference>
<dbReference type="InterPro" id="IPR000086">
    <property type="entry name" value="NUDIX_hydrolase_dom"/>
</dbReference>
<dbReference type="PRINTS" id="PR00502">
    <property type="entry name" value="NUDIXFAMILY"/>
</dbReference>
<dbReference type="InterPro" id="IPR020476">
    <property type="entry name" value="Nudix_hydrolase"/>
</dbReference>
<evidence type="ECO:0000256" key="2">
    <source>
        <dbReference type="ARBA" id="ARBA00022801"/>
    </source>
</evidence>
<dbReference type="PANTHER" id="PTHR43046">
    <property type="entry name" value="GDP-MANNOSE MANNOSYL HYDROLASE"/>
    <property type="match status" value="1"/>
</dbReference>
<reference evidence="5 6" key="1">
    <citation type="journal article" date="2015" name="Nature">
        <title>rRNA introns, odd ribosomes, and small enigmatic genomes across a large radiation of phyla.</title>
        <authorList>
            <person name="Brown C.T."/>
            <person name="Hug L.A."/>
            <person name="Thomas B.C."/>
            <person name="Sharon I."/>
            <person name="Castelle C.J."/>
            <person name="Singh A."/>
            <person name="Wilkins M.J."/>
            <person name="Williams K.H."/>
            <person name="Banfield J.F."/>
        </authorList>
    </citation>
    <scope>NUCLEOTIDE SEQUENCE [LARGE SCALE GENOMIC DNA]</scope>
</reference>
<dbReference type="InterPro" id="IPR015797">
    <property type="entry name" value="NUDIX_hydrolase-like_dom_sf"/>
</dbReference>
<dbReference type="Proteomes" id="UP000034753">
    <property type="component" value="Unassembled WGS sequence"/>
</dbReference>
<dbReference type="AlphaFoldDB" id="A0A0G0WDL5"/>